<dbReference type="InterPro" id="IPR013780">
    <property type="entry name" value="Glyco_hydro_b"/>
</dbReference>
<comment type="caution">
    <text evidence="5">The sequence shown here is derived from an EMBL/GenBank/DDBJ whole genome shotgun (WGS) entry which is preliminary data.</text>
</comment>
<dbReference type="InterPro" id="IPR006584">
    <property type="entry name" value="Cellulose-bd_IV"/>
</dbReference>
<dbReference type="RefSeq" id="WP_181339653.1">
    <property type="nucleotide sequence ID" value="NZ_JAAKDE010000012.1"/>
</dbReference>
<dbReference type="InterPro" id="IPR008965">
    <property type="entry name" value="CBM2/CBM3_carb-bd_dom_sf"/>
</dbReference>
<feature type="chain" id="PRO_5035183417" evidence="3">
    <location>
        <begin position="31"/>
        <end position="912"/>
    </location>
</feature>
<keyword evidence="2" id="KW-0378">Hydrolase</keyword>
<dbReference type="PANTHER" id="PTHR42767:SF1">
    <property type="entry name" value="ENDO-BETA-1,6-GALACTANASE-LIKE DOMAIN-CONTAINING PROTEIN"/>
    <property type="match status" value="1"/>
</dbReference>
<protein>
    <submittedName>
        <fullName evidence="5">Carbohydrate binding domain-containing protein</fullName>
    </submittedName>
</protein>
<dbReference type="Proteomes" id="UP000657177">
    <property type="component" value="Unassembled WGS sequence"/>
</dbReference>
<dbReference type="CDD" id="cd04084">
    <property type="entry name" value="CBM6_xylanase-like"/>
    <property type="match status" value="1"/>
</dbReference>
<dbReference type="Pfam" id="PF00942">
    <property type="entry name" value="CBM_3"/>
    <property type="match status" value="1"/>
</dbReference>
<feature type="domain" description="CBM3" evidence="4">
    <location>
        <begin position="606"/>
        <end position="757"/>
    </location>
</feature>
<dbReference type="Pfam" id="PF02018">
    <property type="entry name" value="CBM_4_9"/>
    <property type="match status" value="1"/>
</dbReference>
<gene>
    <name evidence="5" type="ORF">G5B42_06570</name>
</gene>
<dbReference type="SMART" id="SM00606">
    <property type="entry name" value="CBD_IV"/>
    <property type="match status" value="1"/>
</dbReference>
<dbReference type="SMART" id="SM01067">
    <property type="entry name" value="CBM_3"/>
    <property type="match status" value="1"/>
</dbReference>
<dbReference type="SUPFAM" id="SSF49384">
    <property type="entry name" value="Carbohydrate-binding domain"/>
    <property type="match status" value="1"/>
</dbReference>
<dbReference type="InterPro" id="IPR003305">
    <property type="entry name" value="CenC_carb-bd"/>
</dbReference>
<dbReference type="SUPFAM" id="SSF51445">
    <property type="entry name" value="(Trans)glycosidases"/>
    <property type="match status" value="1"/>
</dbReference>
<proteinExistence type="predicted"/>
<dbReference type="Gene3D" id="2.60.40.710">
    <property type="entry name" value="Endoglucanase-like"/>
    <property type="match status" value="1"/>
</dbReference>
<dbReference type="Gene3D" id="2.60.40.1180">
    <property type="entry name" value="Golgi alpha-mannosidase II"/>
    <property type="match status" value="1"/>
</dbReference>
<dbReference type="Gene3D" id="2.60.120.260">
    <property type="entry name" value="Galactose-binding domain-like"/>
    <property type="match status" value="2"/>
</dbReference>
<dbReference type="GO" id="GO:0004553">
    <property type="term" value="F:hydrolase activity, hydrolyzing O-glycosyl compounds"/>
    <property type="evidence" value="ECO:0007669"/>
    <property type="project" value="InterPro"/>
</dbReference>
<evidence type="ECO:0000256" key="3">
    <source>
        <dbReference type="SAM" id="SignalP"/>
    </source>
</evidence>
<accession>A0A8J6LIM8</accession>
<dbReference type="InterPro" id="IPR001956">
    <property type="entry name" value="CBM3"/>
</dbReference>
<dbReference type="InterPro" id="IPR039743">
    <property type="entry name" value="6GAL/EXGAL"/>
</dbReference>
<dbReference type="PANTHER" id="PTHR42767">
    <property type="entry name" value="ENDO-BETA-1,6-GALACTANASE"/>
    <property type="match status" value="1"/>
</dbReference>
<dbReference type="PROSITE" id="PS51172">
    <property type="entry name" value="CBM3"/>
    <property type="match status" value="1"/>
</dbReference>
<feature type="signal peptide" evidence="3">
    <location>
        <begin position="1"/>
        <end position="30"/>
    </location>
</feature>
<dbReference type="SUPFAM" id="SSF51011">
    <property type="entry name" value="Glycosyl hydrolase domain"/>
    <property type="match status" value="1"/>
</dbReference>
<dbReference type="InterPro" id="IPR005084">
    <property type="entry name" value="CBM6"/>
</dbReference>
<dbReference type="Gene3D" id="3.20.20.80">
    <property type="entry name" value="Glycosidases"/>
    <property type="match status" value="1"/>
</dbReference>
<dbReference type="Pfam" id="PF03422">
    <property type="entry name" value="CBM_6"/>
    <property type="match status" value="1"/>
</dbReference>
<dbReference type="InterPro" id="IPR017853">
    <property type="entry name" value="GH"/>
</dbReference>
<dbReference type="InterPro" id="IPR036966">
    <property type="entry name" value="CBM3_sf"/>
</dbReference>
<dbReference type="Pfam" id="PF02055">
    <property type="entry name" value="Glyco_hydro_30"/>
    <property type="match status" value="1"/>
</dbReference>
<evidence type="ECO:0000256" key="2">
    <source>
        <dbReference type="ARBA" id="ARBA00022801"/>
    </source>
</evidence>
<dbReference type="SUPFAM" id="SSF49785">
    <property type="entry name" value="Galactose-binding domain-like"/>
    <property type="match status" value="2"/>
</dbReference>
<evidence type="ECO:0000259" key="4">
    <source>
        <dbReference type="PROSITE" id="PS51172"/>
    </source>
</evidence>
<evidence type="ECO:0000256" key="1">
    <source>
        <dbReference type="ARBA" id="ARBA00022729"/>
    </source>
</evidence>
<reference evidence="5" key="1">
    <citation type="submission" date="2020-06" db="EMBL/GenBank/DDBJ databases">
        <title>Novel chitinolytic bacterium.</title>
        <authorList>
            <person name="Ungkulpasvich U."/>
            <person name="Kosugi A."/>
            <person name="Uke A."/>
        </authorList>
    </citation>
    <scope>NUCLEOTIDE SEQUENCE</scope>
    <source>
        <strain evidence="5">UUS1-1</strain>
    </source>
</reference>
<name>A0A8J6LIM8_9FIRM</name>
<sequence length="912" mass="101735">MKLRMMKKTCFPVLMFFLFMILILAGSSWAALPTCTVDWQDEKQEIEGFGGSGAFHQAANLWSYPERDRELILDLLFSQEKGIGLSIVRNIIGDGGDWGEEIDGPTPSIQPVEGVWNWSGDEDQIWLMREAARRGCTRFVSTAWSPPAWMKTNNSVIQGGELRPDKYQAFAEYLAHYVRGYQEHHQIEIYAISPANEPDLTTDYSSCRWTGLQLRDFIKNHLTPTLKREGINVKVMIPETMNFTESYALATLDDPEACKGVDIIAAHAYDFMALPFPVAKSHQKAIWQTEVSNIGYNDGSIDDGLKYAKLLHDHLTITEVNAWLFWWLAAYKPGEALIHLDPAFQTFTTFKRLYTIGNYSRFVRPGDVRLGTDSNPAPNIFVTAFKDKESDRFALVAINNGERERTVQFVLKGFPATKGVIPYRTSETEDLTKLTPLPVANGVFTAALKAKSVTTFIPDTHELPGVLSIREIFSPIAAGTFSDQAGIKLETTPAGENIIVLNDPKAYVAYQNFNFGLGTATCELKVAFTGRGKLELKLHSPDLGLPLARYSVLDEATASQSAWQIISLPTEQVRGVNDFYLVFTPWDEGAACRVAWLEFKAPAKLPSGQIKVQMENELENLNTNQIKTRFTIVNNGRVPVNLATVQVRYYYTRDTAGPQEFSYTGGSLPAAVVKGRLVPMPAITPDADYYLEIGFTEEAGSLEPEAQIELGVVISCQDGVYRQENDYSFQPNPEGMVDWPAVTGYVNERLCWGGEPSLLVNPGFETGTLEGWFNFGGPSKITVTAETAHTGTYCALITNRTDSWQGIAQDLSAIMKPGRTYEINAWIKLKNKMHDAGRVSIKRTDDRGDNYTWVGSETVNDEEWTLVSGQYELQVDGILKTLELYTEGPGSGVEYYVDNVVIREVRANAEDE</sequence>
<dbReference type="AlphaFoldDB" id="A0A8J6LIM8"/>
<keyword evidence="1 3" id="KW-0732">Signal</keyword>
<evidence type="ECO:0000313" key="5">
    <source>
        <dbReference type="EMBL" id="MBA2133205.1"/>
    </source>
</evidence>
<dbReference type="InterPro" id="IPR033453">
    <property type="entry name" value="Glyco_hydro_30_TIM-barrel"/>
</dbReference>
<organism evidence="5 6">
    <name type="scientific">Capillibacterium thermochitinicola</name>
    <dbReference type="NCBI Taxonomy" id="2699427"/>
    <lineage>
        <taxon>Bacteria</taxon>
        <taxon>Bacillati</taxon>
        <taxon>Bacillota</taxon>
        <taxon>Capillibacterium</taxon>
    </lineage>
</organism>
<dbReference type="GO" id="GO:0005975">
    <property type="term" value="P:carbohydrate metabolic process"/>
    <property type="evidence" value="ECO:0007669"/>
    <property type="project" value="InterPro"/>
</dbReference>
<evidence type="ECO:0000313" key="6">
    <source>
        <dbReference type="Proteomes" id="UP000657177"/>
    </source>
</evidence>
<keyword evidence="6" id="KW-1185">Reference proteome</keyword>
<dbReference type="EMBL" id="JAAKDE010000012">
    <property type="protein sequence ID" value="MBA2133205.1"/>
    <property type="molecule type" value="Genomic_DNA"/>
</dbReference>
<dbReference type="InterPro" id="IPR008979">
    <property type="entry name" value="Galactose-bd-like_sf"/>
</dbReference>
<dbReference type="GO" id="GO:0030248">
    <property type="term" value="F:cellulose binding"/>
    <property type="evidence" value="ECO:0007669"/>
    <property type="project" value="InterPro"/>
</dbReference>